<name>E6PPG7_9ZZZZ</name>
<protein>
    <submittedName>
        <fullName evidence="2">Uncharacterized protein</fullName>
    </submittedName>
</protein>
<dbReference type="EMBL" id="CABM01000032">
    <property type="protein sequence ID" value="CBH96820.1"/>
    <property type="molecule type" value="Genomic_DNA"/>
</dbReference>
<comment type="caution">
    <text evidence="2">The sequence shown here is derived from an EMBL/GenBank/DDBJ whole genome shotgun (WGS) entry which is preliminary data.</text>
</comment>
<sequence>MYIEAVANRNSPPAVLLRESYREDGKVRKRTLANLSCLSDDVIEGLKVLLRGGVAVASAAEVFSVERSLPHGHVVAVLGSARGCGASTWFGSAPKELQPLLLAMLVARVIAPASKLATHRMLHDDTASSSLGRMLGVGQCGADDLYRALDWLHEGDSLGPDSGLSGVGSGGCAGLQGRVAEAPAGREPTLNRACFAVGRGLLVLLLCSGGDCPINLSQWRRFHCDDGVPVRFHQSGDRTGSVTGSPDGLEFRRCRVHRGSANDRTAGFDVSPAVASAHGRGRAVARPRHHGRRQPSPIPDRAGDAA</sequence>
<evidence type="ECO:0000256" key="1">
    <source>
        <dbReference type="SAM" id="MobiDB-lite"/>
    </source>
</evidence>
<evidence type="ECO:0000313" key="2">
    <source>
        <dbReference type="EMBL" id="CBH96820.1"/>
    </source>
</evidence>
<organism evidence="2">
    <name type="scientific">mine drainage metagenome</name>
    <dbReference type="NCBI Taxonomy" id="410659"/>
    <lineage>
        <taxon>unclassified sequences</taxon>
        <taxon>metagenomes</taxon>
        <taxon>ecological metagenomes</taxon>
    </lineage>
</organism>
<proteinExistence type="predicted"/>
<feature type="region of interest" description="Disordered" evidence="1">
    <location>
        <begin position="265"/>
        <end position="306"/>
    </location>
</feature>
<accession>E6PPG7</accession>
<gene>
    <name evidence="2" type="ORF">CARN2_2537</name>
</gene>
<dbReference type="AlphaFoldDB" id="E6PPG7"/>
<reference evidence="2" key="1">
    <citation type="submission" date="2009-10" db="EMBL/GenBank/DDBJ databases">
        <title>Diversity of trophic interactions inside an arsenic-rich microbial ecosystem.</title>
        <authorList>
            <person name="Bertin P.N."/>
            <person name="Heinrich-Salmeron A."/>
            <person name="Pelletier E."/>
            <person name="Goulhen-Chollet F."/>
            <person name="Arsene-Ploetze F."/>
            <person name="Gallien S."/>
            <person name="Calteau A."/>
            <person name="Vallenet D."/>
            <person name="Casiot C."/>
            <person name="Chane-Woon-Ming B."/>
            <person name="Giloteaux L."/>
            <person name="Barakat M."/>
            <person name="Bonnefoy V."/>
            <person name="Bruneel O."/>
            <person name="Chandler M."/>
            <person name="Cleiss J."/>
            <person name="Duran R."/>
            <person name="Elbaz-Poulichet F."/>
            <person name="Fonknechten N."/>
            <person name="Lauga B."/>
            <person name="Mornico D."/>
            <person name="Ortet P."/>
            <person name="Schaeffer C."/>
            <person name="Siguier P."/>
            <person name="Alexander Thil Smith A."/>
            <person name="Van Dorsselaer A."/>
            <person name="Weissenbach J."/>
            <person name="Medigue C."/>
            <person name="Le Paslier D."/>
        </authorList>
    </citation>
    <scope>NUCLEOTIDE SEQUENCE</scope>
</reference>
<feature type="compositionally biased region" description="Basic residues" evidence="1">
    <location>
        <begin position="279"/>
        <end position="293"/>
    </location>
</feature>